<protein>
    <submittedName>
        <fullName evidence="1">Uncharacterized protein</fullName>
    </submittedName>
</protein>
<proteinExistence type="predicted"/>
<sequence length="169" mass="19216">MSIDDYKDYLELNPEGAGTLKKIIFHDMVGFGIHARDIFICEETTNLKDFIVTGYVVIDERDACYDSIKEFGESEHNDILKLYSLGCDYVGPSLYYVAPGSETYCIKDKKVAGVAIIRSYLLEYIAKDKPEGCNVHNWIDFINKDAIYTEVKGIIINATNYLIEQSKNK</sequence>
<accession>A0A8S5VH43</accession>
<dbReference type="EMBL" id="BK016265">
    <property type="protein sequence ID" value="DAG05903.1"/>
    <property type="molecule type" value="Genomic_DNA"/>
</dbReference>
<name>A0A8S5VH43_9CAUD</name>
<evidence type="ECO:0000313" key="1">
    <source>
        <dbReference type="EMBL" id="DAG05903.1"/>
    </source>
</evidence>
<organism evidence="1">
    <name type="scientific">Myoviridae sp. ctkfK18</name>
    <dbReference type="NCBI Taxonomy" id="2825165"/>
    <lineage>
        <taxon>Viruses</taxon>
        <taxon>Duplodnaviria</taxon>
        <taxon>Heunggongvirae</taxon>
        <taxon>Uroviricota</taxon>
        <taxon>Caudoviricetes</taxon>
    </lineage>
</organism>
<reference evidence="1" key="1">
    <citation type="journal article" date="2021" name="Proc. Natl. Acad. Sci. U.S.A.">
        <title>A Catalog of Tens of Thousands of Viruses from Human Metagenomes Reveals Hidden Associations with Chronic Diseases.</title>
        <authorList>
            <person name="Tisza M.J."/>
            <person name="Buck C.B."/>
        </authorList>
    </citation>
    <scope>NUCLEOTIDE SEQUENCE</scope>
    <source>
        <strain evidence="1">CtkfK18</strain>
    </source>
</reference>